<dbReference type="CDD" id="cd06089">
    <property type="entry name" value="KOW_RPL26"/>
    <property type="match status" value="1"/>
</dbReference>
<evidence type="ECO:0000256" key="5">
    <source>
        <dbReference type="HAMAP-Rule" id="MF_01326"/>
    </source>
</evidence>
<dbReference type="SUPFAM" id="SSF50104">
    <property type="entry name" value="Translation proteins SH3-like domain"/>
    <property type="match status" value="1"/>
</dbReference>
<dbReference type="GO" id="GO:0006412">
    <property type="term" value="P:translation"/>
    <property type="evidence" value="ECO:0007669"/>
    <property type="project" value="UniProtKB-UniRule"/>
</dbReference>
<comment type="function">
    <text evidence="5">One of the proteins that surrounds the polypeptide exit tunnel on the outside of the subunit.</text>
</comment>
<comment type="subunit">
    <text evidence="5">Part of the 50S ribosomal subunit.</text>
</comment>
<gene>
    <name evidence="5" type="primary">rplX</name>
    <name evidence="8" type="ORF">AVDCRST_MAG93-10016</name>
</gene>
<dbReference type="PANTHER" id="PTHR12903">
    <property type="entry name" value="MITOCHONDRIAL RIBOSOMAL PROTEIN L24"/>
    <property type="match status" value="1"/>
</dbReference>
<dbReference type="InterPro" id="IPR005825">
    <property type="entry name" value="Ribosomal_uL24_CS"/>
</dbReference>
<feature type="domain" description="KOW" evidence="7">
    <location>
        <begin position="13"/>
        <end position="40"/>
    </location>
</feature>
<dbReference type="InterPro" id="IPR041988">
    <property type="entry name" value="Ribosomal_uL24_KOW"/>
</dbReference>
<evidence type="ECO:0000256" key="1">
    <source>
        <dbReference type="ARBA" id="ARBA00010618"/>
    </source>
</evidence>
<organism evidence="8">
    <name type="scientific">uncultured Chloroflexia bacterium</name>
    <dbReference type="NCBI Taxonomy" id="1672391"/>
    <lineage>
        <taxon>Bacteria</taxon>
        <taxon>Bacillati</taxon>
        <taxon>Chloroflexota</taxon>
        <taxon>Chloroflexia</taxon>
        <taxon>environmental samples</taxon>
    </lineage>
</organism>
<reference evidence="8" key="1">
    <citation type="submission" date="2020-02" db="EMBL/GenBank/DDBJ databases">
        <authorList>
            <person name="Meier V. D."/>
        </authorList>
    </citation>
    <scope>NUCLEOTIDE SEQUENCE</scope>
    <source>
        <strain evidence="8">AVDCRST_MAG93</strain>
    </source>
</reference>
<dbReference type="GO" id="GO:0003735">
    <property type="term" value="F:structural constituent of ribosome"/>
    <property type="evidence" value="ECO:0007669"/>
    <property type="project" value="InterPro"/>
</dbReference>
<dbReference type="InterPro" id="IPR057264">
    <property type="entry name" value="Ribosomal_uL24_C"/>
</dbReference>
<dbReference type="SMART" id="SM00739">
    <property type="entry name" value="KOW"/>
    <property type="match status" value="1"/>
</dbReference>
<evidence type="ECO:0000256" key="4">
    <source>
        <dbReference type="ARBA" id="ARBA00035206"/>
    </source>
</evidence>
<keyword evidence="3 5" id="KW-0687">Ribonucleoprotein</keyword>
<dbReference type="EMBL" id="CADCTR010003365">
    <property type="protein sequence ID" value="CAA9396875.1"/>
    <property type="molecule type" value="Genomic_DNA"/>
</dbReference>
<accession>A0A6J4NZM0</accession>
<dbReference type="InterPro" id="IPR014722">
    <property type="entry name" value="Rib_uL2_dom2"/>
</dbReference>
<dbReference type="InterPro" id="IPR003256">
    <property type="entry name" value="Ribosomal_uL24"/>
</dbReference>
<dbReference type="Pfam" id="PF00467">
    <property type="entry name" value="KOW"/>
    <property type="match status" value="1"/>
</dbReference>
<comment type="function">
    <text evidence="5">One of two assembly initiator proteins, it binds directly to the 5'-end of the 23S rRNA, where it nucleates assembly of the 50S subunit.</text>
</comment>
<proteinExistence type="inferred from homology"/>
<evidence type="ECO:0000256" key="6">
    <source>
        <dbReference type="RuleBase" id="RU003477"/>
    </source>
</evidence>
<dbReference type="GO" id="GO:0019843">
    <property type="term" value="F:rRNA binding"/>
    <property type="evidence" value="ECO:0007669"/>
    <property type="project" value="UniProtKB-UniRule"/>
</dbReference>
<evidence type="ECO:0000256" key="3">
    <source>
        <dbReference type="ARBA" id="ARBA00023274"/>
    </source>
</evidence>
<dbReference type="HAMAP" id="MF_01326_B">
    <property type="entry name" value="Ribosomal_uL24_B"/>
    <property type="match status" value="1"/>
</dbReference>
<comment type="similarity">
    <text evidence="1 5 6">Belongs to the universal ribosomal protein uL24 family.</text>
</comment>
<dbReference type="InterPro" id="IPR008991">
    <property type="entry name" value="Translation_prot_SH3-like_sf"/>
</dbReference>
<keyword evidence="2 5" id="KW-0689">Ribosomal protein</keyword>
<sequence length="121" mass="12909">MRKTPKPFEGKLRIKTGDTVQVIAGKDKGRTGKVTQVLPKAGKVLVEDLNIVVKHTKGQPTPGNPNPQSGRLEVAAPILVSKVALLNAEGKPTRARYQINEDGTKTRIAARGGAPIAEPEK</sequence>
<dbReference type="NCBIfam" id="TIGR01079">
    <property type="entry name" value="rplX_bact"/>
    <property type="match status" value="1"/>
</dbReference>
<dbReference type="GO" id="GO:1990904">
    <property type="term" value="C:ribonucleoprotein complex"/>
    <property type="evidence" value="ECO:0007669"/>
    <property type="project" value="UniProtKB-KW"/>
</dbReference>
<dbReference type="Pfam" id="PF17136">
    <property type="entry name" value="ribosomal_L24"/>
    <property type="match status" value="1"/>
</dbReference>
<evidence type="ECO:0000313" key="8">
    <source>
        <dbReference type="EMBL" id="CAA9396875.1"/>
    </source>
</evidence>
<keyword evidence="5" id="KW-0694">RNA-binding</keyword>
<dbReference type="InterPro" id="IPR005824">
    <property type="entry name" value="KOW"/>
</dbReference>
<dbReference type="PROSITE" id="PS01108">
    <property type="entry name" value="RIBOSOMAL_L24"/>
    <property type="match status" value="1"/>
</dbReference>
<dbReference type="Gene3D" id="2.30.30.30">
    <property type="match status" value="1"/>
</dbReference>
<evidence type="ECO:0000259" key="7">
    <source>
        <dbReference type="SMART" id="SM00739"/>
    </source>
</evidence>
<dbReference type="GO" id="GO:0005840">
    <property type="term" value="C:ribosome"/>
    <property type="evidence" value="ECO:0007669"/>
    <property type="project" value="UniProtKB-KW"/>
</dbReference>
<keyword evidence="5" id="KW-0699">rRNA-binding</keyword>
<evidence type="ECO:0000256" key="2">
    <source>
        <dbReference type="ARBA" id="ARBA00022980"/>
    </source>
</evidence>
<protein>
    <recommendedName>
        <fullName evidence="4 5">Large ribosomal subunit protein uL24</fullName>
    </recommendedName>
</protein>
<name>A0A6J4NZM0_9CHLR</name>
<dbReference type="AlphaFoldDB" id="A0A6J4NZM0"/>